<dbReference type="PANTHER" id="PTHR46401">
    <property type="entry name" value="GLYCOSYLTRANSFERASE WBBK-RELATED"/>
    <property type="match status" value="1"/>
</dbReference>
<gene>
    <name evidence="3" type="ORF">ACFSKL_19670</name>
</gene>
<sequence length="417" mass="48064">MALHHKEKICLVVCQYGNEVNGGAEIHCKMLAERLTPYYHVDVLTSTVINYNTFQPYYQVGLEIINQVNVRRFESTPFDRVFYDKIAKSSKLGRKTRRMFFRTGILRLIANFIPKWDLSIESEKEVLKAHGFYSSDLVGFVKKNANDYKSIILFSSSNPNTFFVGEMFPEKCISIPTAHHDGELFRSLHTHLFTSIRHIAFNTIEEQKLCENIFGKSMSPSSIVAVGVEIAEAESKEHIFEKFNLPENYILYFGRISPEKMGKLTEWFLAYKRNKRSDVKLVLTGRLFMEKNDDPDIIYTGFVTEAEKIALIENARFVINPSERESLSLLLLEAMTLGKPVLVNGKCDVMKQHCIKSGFACQYYVSKSDFLQKLDFMLYKIEDPKAIATKAQDYVKKHYDWNTILGKLRTLIESTPN</sequence>
<proteinExistence type="predicted"/>
<dbReference type="PANTHER" id="PTHR46401:SF2">
    <property type="entry name" value="GLYCOSYLTRANSFERASE WBBK-RELATED"/>
    <property type="match status" value="1"/>
</dbReference>
<keyword evidence="1 3" id="KW-0808">Transferase</keyword>
<protein>
    <submittedName>
        <fullName evidence="3">Glycosyltransferase</fullName>
        <ecNumber evidence="3">2.4.-.-</ecNumber>
    </submittedName>
</protein>
<dbReference type="RefSeq" id="WP_376888601.1">
    <property type="nucleotide sequence ID" value="NZ_JBHUHR010000046.1"/>
</dbReference>
<organism evidence="3 4">
    <name type="scientific">Belliella marina</name>
    <dbReference type="NCBI Taxonomy" id="1644146"/>
    <lineage>
        <taxon>Bacteria</taxon>
        <taxon>Pseudomonadati</taxon>
        <taxon>Bacteroidota</taxon>
        <taxon>Cytophagia</taxon>
        <taxon>Cytophagales</taxon>
        <taxon>Cyclobacteriaceae</taxon>
        <taxon>Belliella</taxon>
    </lineage>
</organism>
<evidence type="ECO:0000313" key="3">
    <source>
        <dbReference type="EMBL" id="MFD2037033.1"/>
    </source>
</evidence>
<reference evidence="4" key="1">
    <citation type="journal article" date="2019" name="Int. J. Syst. Evol. Microbiol.">
        <title>The Global Catalogue of Microorganisms (GCM) 10K type strain sequencing project: providing services to taxonomists for standard genome sequencing and annotation.</title>
        <authorList>
            <consortium name="The Broad Institute Genomics Platform"/>
            <consortium name="The Broad Institute Genome Sequencing Center for Infectious Disease"/>
            <person name="Wu L."/>
            <person name="Ma J."/>
        </authorList>
    </citation>
    <scope>NUCLEOTIDE SEQUENCE [LARGE SCALE GENOMIC DNA]</scope>
    <source>
        <strain evidence="4">CGMCC 1.15180</strain>
    </source>
</reference>
<feature type="domain" description="Glycosyl transferase family 1" evidence="2">
    <location>
        <begin position="240"/>
        <end position="391"/>
    </location>
</feature>
<evidence type="ECO:0000259" key="2">
    <source>
        <dbReference type="Pfam" id="PF00534"/>
    </source>
</evidence>
<dbReference type="GO" id="GO:0016757">
    <property type="term" value="F:glycosyltransferase activity"/>
    <property type="evidence" value="ECO:0007669"/>
    <property type="project" value="UniProtKB-KW"/>
</dbReference>
<keyword evidence="3" id="KW-0328">Glycosyltransferase</keyword>
<dbReference type="InterPro" id="IPR001296">
    <property type="entry name" value="Glyco_trans_1"/>
</dbReference>
<evidence type="ECO:0000256" key="1">
    <source>
        <dbReference type="ARBA" id="ARBA00022679"/>
    </source>
</evidence>
<dbReference type="Proteomes" id="UP001597361">
    <property type="component" value="Unassembled WGS sequence"/>
</dbReference>
<comment type="caution">
    <text evidence="3">The sequence shown here is derived from an EMBL/GenBank/DDBJ whole genome shotgun (WGS) entry which is preliminary data.</text>
</comment>
<evidence type="ECO:0000313" key="4">
    <source>
        <dbReference type="Proteomes" id="UP001597361"/>
    </source>
</evidence>
<dbReference type="Pfam" id="PF00534">
    <property type="entry name" value="Glycos_transf_1"/>
    <property type="match status" value="1"/>
</dbReference>
<dbReference type="EMBL" id="JBHUHR010000046">
    <property type="protein sequence ID" value="MFD2037033.1"/>
    <property type="molecule type" value="Genomic_DNA"/>
</dbReference>
<accession>A0ABW4VUL7</accession>
<dbReference type="EC" id="2.4.-.-" evidence="3"/>
<keyword evidence="4" id="KW-1185">Reference proteome</keyword>
<name>A0ABW4VUL7_9BACT</name>
<dbReference type="SUPFAM" id="SSF53756">
    <property type="entry name" value="UDP-Glycosyltransferase/glycogen phosphorylase"/>
    <property type="match status" value="1"/>
</dbReference>
<dbReference type="Gene3D" id="3.40.50.2000">
    <property type="entry name" value="Glycogen Phosphorylase B"/>
    <property type="match status" value="1"/>
</dbReference>